<accession>A0ABN1ALT5</accession>
<dbReference type="InterPro" id="IPR007392">
    <property type="entry name" value="GD_AH_second"/>
</dbReference>
<sequence length="513" mass="54157">MVLPATARTLRLQPQDDVAIVVTDLPAGTPVDADGRAVPLRADVPRGHKVALRAVRRGAPVLRYGQIIGFAAVDIEPGDHVHLHNLEYREIERDCEFSVDARPTELLPESERATFQGYVRADGTVGTRNYLGILTSVNCSATAAKQIAARLRHSGILDDYPHIDGVVALTHGQGCGLAADGEGIEVLRRVMRGYLTHPNFAGFLLLGLGCEDNQVRALTDGLPLRADLPVFASTIQELGGTRKTVAAGVERLTDMLPEADRARRTTVPASALILGTNCGGSDSASGVTANPALGNAVDRLVRHGGTGVVGETPEIYGTEQLLVRRAVTREVGEKLLERIAWWREYTAKNGGSMDNNPSPGNKAGGLTTILEKSLGAVAKGGTTALTDVVDYAAPVTAKGFVFMDTPGYDPVSVTGIVAGGAQVVCFTTGRGSAFGCAPVPSLKIATNTPLFAHMTEDMDINAGGIVDGTSTVEETGRAIFERVLAVASGEPTKSESMEYGEEEFVPWHIGTVM</sequence>
<evidence type="ECO:0000256" key="2">
    <source>
        <dbReference type="ARBA" id="ARBA00023239"/>
    </source>
</evidence>
<keyword evidence="5" id="KW-1185">Reference proteome</keyword>
<gene>
    <name evidence="4" type="ORF">GCM10010361_50560</name>
</gene>
<dbReference type="InterPro" id="IPR052172">
    <property type="entry name" value="UxaA_altronate/galactarate_dh"/>
</dbReference>
<dbReference type="Pfam" id="PF20629">
    <property type="entry name" value="GD_AH_C"/>
    <property type="match status" value="1"/>
</dbReference>
<comment type="similarity">
    <text evidence="1">Belongs to the UxaA family.</text>
</comment>
<dbReference type="PANTHER" id="PTHR30536">
    <property type="entry name" value="ALTRONATE/GALACTARATE DEHYDRATASE"/>
    <property type="match status" value="1"/>
</dbReference>
<name>A0ABN1ALT5_9ACTN</name>
<evidence type="ECO:0000259" key="3">
    <source>
        <dbReference type="SMART" id="SM00858"/>
    </source>
</evidence>
<evidence type="ECO:0000313" key="5">
    <source>
        <dbReference type="Proteomes" id="UP001500909"/>
    </source>
</evidence>
<evidence type="ECO:0000256" key="1">
    <source>
        <dbReference type="ARBA" id="ARBA00010986"/>
    </source>
</evidence>
<dbReference type="PANTHER" id="PTHR30536:SF5">
    <property type="entry name" value="ALTRONATE DEHYDRATASE"/>
    <property type="match status" value="1"/>
</dbReference>
<dbReference type="InterPro" id="IPR013974">
    <property type="entry name" value="SAF"/>
</dbReference>
<evidence type="ECO:0000313" key="4">
    <source>
        <dbReference type="EMBL" id="GAA0479690.1"/>
    </source>
</evidence>
<protein>
    <submittedName>
        <fullName evidence="4">Altronate dehydratase family protein</fullName>
    </submittedName>
</protein>
<keyword evidence="2" id="KW-0456">Lyase</keyword>
<feature type="domain" description="SAF" evidence="3">
    <location>
        <begin position="16"/>
        <end position="87"/>
    </location>
</feature>
<dbReference type="Gene3D" id="2.30.130.110">
    <property type="match status" value="1"/>
</dbReference>
<dbReference type="SMART" id="SM00858">
    <property type="entry name" value="SAF"/>
    <property type="match status" value="1"/>
</dbReference>
<dbReference type="Pfam" id="PF04295">
    <property type="entry name" value="GD_AH_second"/>
    <property type="match status" value="1"/>
</dbReference>
<organism evidence="4 5">
    <name type="scientific">Streptomyces olivaceiscleroticus</name>
    <dbReference type="NCBI Taxonomy" id="68245"/>
    <lineage>
        <taxon>Bacteria</taxon>
        <taxon>Bacillati</taxon>
        <taxon>Actinomycetota</taxon>
        <taxon>Actinomycetes</taxon>
        <taxon>Kitasatosporales</taxon>
        <taxon>Streptomycetaceae</taxon>
        <taxon>Streptomyces</taxon>
    </lineage>
</organism>
<dbReference type="InterPro" id="IPR048332">
    <property type="entry name" value="GD_AH_C"/>
</dbReference>
<dbReference type="RefSeq" id="WP_346097493.1">
    <property type="nucleotide sequence ID" value="NZ_BAAABY010000034.1"/>
</dbReference>
<dbReference type="CDD" id="cd11613">
    <property type="entry name" value="SAF_AH_GD"/>
    <property type="match status" value="1"/>
</dbReference>
<proteinExistence type="inferred from homology"/>
<reference evidence="4 5" key="1">
    <citation type="journal article" date="2019" name="Int. J. Syst. Evol. Microbiol.">
        <title>The Global Catalogue of Microorganisms (GCM) 10K type strain sequencing project: providing services to taxonomists for standard genome sequencing and annotation.</title>
        <authorList>
            <consortium name="The Broad Institute Genomics Platform"/>
            <consortium name="The Broad Institute Genome Sequencing Center for Infectious Disease"/>
            <person name="Wu L."/>
            <person name="Ma J."/>
        </authorList>
    </citation>
    <scope>NUCLEOTIDE SEQUENCE [LARGE SCALE GENOMIC DNA]</scope>
    <source>
        <strain evidence="4 5">JCM 4805</strain>
    </source>
</reference>
<dbReference type="InterPro" id="IPR044144">
    <property type="entry name" value="SAF_UxaA/GarD"/>
</dbReference>
<dbReference type="EMBL" id="BAAABY010000034">
    <property type="protein sequence ID" value="GAA0479690.1"/>
    <property type="molecule type" value="Genomic_DNA"/>
</dbReference>
<dbReference type="Proteomes" id="UP001500909">
    <property type="component" value="Unassembled WGS sequence"/>
</dbReference>
<comment type="caution">
    <text evidence="4">The sequence shown here is derived from an EMBL/GenBank/DDBJ whole genome shotgun (WGS) entry which is preliminary data.</text>
</comment>
<dbReference type="Pfam" id="PF08666">
    <property type="entry name" value="SAF"/>
    <property type="match status" value="1"/>
</dbReference>